<dbReference type="Pfam" id="PF13581">
    <property type="entry name" value="HATPase_c_2"/>
    <property type="match status" value="1"/>
</dbReference>
<evidence type="ECO:0000313" key="4">
    <source>
        <dbReference type="EMBL" id="PSJ27920.1"/>
    </source>
</evidence>
<dbReference type="Proteomes" id="UP000242427">
    <property type="component" value="Unassembled WGS sequence"/>
</dbReference>
<keyword evidence="5" id="KW-1185">Reference proteome</keyword>
<dbReference type="EMBL" id="PXWG01000033">
    <property type="protein sequence ID" value="PSJ27920.1"/>
    <property type="molecule type" value="Genomic_DNA"/>
</dbReference>
<proteinExistence type="predicted"/>
<dbReference type="InterPro" id="IPR036890">
    <property type="entry name" value="HATPase_C_sf"/>
</dbReference>
<dbReference type="PANTHER" id="PTHR35526:SF3">
    <property type="entry name" value="ANTI-SIGMA-F FACTOR RSBW"/>
    <property type="match status" value="1"/>
</dbReference>
<evidence type="ECO:0000256" key="2">
    <source>
        <dbReference type="SAM" id="MobiDB-lite"/>
    </source>
</evidence>
<name>A0A9X7JQE0_9ACTN</name>
<evidence type="ECO:0000313" key="5">
    <source>
        <dbReference type="Proteomes" id="UP000242427"/>
    </source>
</evidence>
<organism evidence="4 5">
    <name type="scientific">Streptosporangium nondiastaticum</name>
    <dbReference type="NCBI Taxonomy" id="35764"/>
    <lineage>
        <taxon>Bacteria</taxon>
        <taxon>Bacillati</taxon>
        <taxon>Actinomycetota</taxon>
        <taxon>Actinomycetes</taxon>
        <taxon>Streptosporangiales</taxon>
        <taxon>Streptosporangiaceae</taxon>
        <taxon>Streptosporangium</taxon>
    </lineage>
</organism>
<feature type="region of interest" description="Disordered" evidence="2">
    <location>
        <begin position="1"/>
        <end position="26"/>
    </location>
</feature>
<dbReference type="OrthoDB" id="3534907at2"/>
<dbReference type="CDD" id="cd16936">
    <property type="entry name" value="HATPase_RsbW-like"/>
    <property type="match status" value="1"/>
</dbReference>
<dbReference type="GO" id="GO:0004674">
    <property type="term" value="F:protein serine/threonine kinase activity"/>
    <property type="evidence" value="ECO:0007669"/>
    <property type="project" value="UniProtKB-KW"/>
</dbReference>
<dbReference type="InterPro" id="IPR050267">
    <property type="entry name" value="Anti-sigma-factor_SerPK"/>
</dbReference>
<dbReference type="PANTHER" id="PTHR35526">
    <property type="entry name" value="ANTI-SIGMA-F FACTOR RSBW-RELATED"/>
    <property type="match status" value="1"/>
</dbReference>
<gene>
    <name evidence="4" type="ORF">B7P34_15240</name>
</gene>
<keyword evidence="1" id="KW-0723">Serine/threonine-protein kinase</keyword>
<accession>A0A9X7JQE0</accession>
<evidence type="ECO:0000259" key="3">
    <source>
        <dbReference type="Pfam" id="PF13581"/>
    </source>
</evidence>
<dbReference type="AlphaFoldDB" id="A0A9X7JQE0"/>
<feature type="domain" description="Histidine kinase/HSP90-like ATPase" evidence="3">
    <location>
        <begin position="38"/>
        <end position="145"/>
    </location>
</feature>
<dbReference type="Gene3D" id="3.30.565.10">
    <property type="entry name" value="Histidine kinase-like ATPase, C-terminal domain"/>
    <property type="match status" value="1"/>
</dbReference>
<dbReference type="SUPFAM" id="SSF55874">
    <property type="entry name" value="ATPase domain of HSP90 chaperone/DNA topoisomerase II/histidine kinase"/>
    <property type="match status" value="1"/>
</dbReference>
<protein>
    <recommendedName>
        <fullName evidence="3">Histidine kinase/HSP90-like ATPase domain-containing protein</fullName>
    </recommendedName>
</protein>
<evidence type="ECO:0000256" key="1">
    <source>
        <dbReference type="ARBA" id="ARBA00022527"/>
    </source>
</evidence>
<comment type="caution">
    <text evidence="4">The sequence shown here is derived from an EMBL/GenBank/DDBJ whole genome shotgun (WGS) entry which is preliminary data.</text>
</comment>
<dbReference type="InterPro" id="IPR003594">
    <property type="entry name" value="HATPase_dom"/>
</dbReference>
<dbReference type="CDD" id="cd00761">
    <property type="entry name" value="Glyco_tranf_GTA_type"/>
    <property type="match status" value="1"/>
</dbReference>
<keyword evidence="1" id="KW-0808">Transferase</keyword>
<reference evidence="4 5" key="1">
    <citation type="submission" date="2018-03" db="EMBL/GenBank/DDBJ databases">
        <title>Chitinolytic properties of Streptosporangium nondiastaticum TBG75A20.</title>
        <authorList>
            <person name="Gayathri V."/>
            <person name="Shiburaj S."/>
        </authorList>
    </citation>
    <scope>NUCLEOTIDE SEQUENCE [LARGE SCALE GENOMIC DNA]</scope>
    <source>
        <strain evidence="4 5">TBG75A20</strain>
    </source>
</reference>
<sequence>MTRRSLGIRGSTDAKRQVRSAGQQRGSRRMVVIEAPYGDAARARHATAEFLARHCPWADPDAVVLVVSELVTNAIRHAGGWWRLCVRAVQDRLVVEIVDTSPRPPQPRTPDFGGGGGLGWHMVERLAGLLEVDRRPDGKTVRATWVEPAGVGAA</sequence>
<keyword evidence="1" id="KW-0418">Kinase</keyword>